<protein>
    <submittedName>
        <fullName evidence="2">Uncharacterized protein</fullName>
    </submittedName>
</protein>
<sequence length="273" mass="29938">MIGGGTRQDVSLLVGDEQGIVAPGLTINLRFPIEGAGFVTVQIGSTATLGQEGADHVGVEQGAGQVDFRLRGKGRVAVLGDQQRRRARQTLLVEVRHGLGEPRRRLLQVRRHRRADVVERVPLERQESQIVRSPTRLQIAQQAGQPRPVGSNRSAGPGHHWLIPQGLEGWPTERYCRIDRTQRVHRLQIQGPIVLRSNVLAIRFLAEFDAAQRIAAPLQIAQQGGGVVRRIVEHPDGNQHRQAMRQPAGEHPVNAGLLDVGVQVGRTVPWVGG</sequence>
<dbReference type="AlphaFoldDB" id="A0A080LUY6"/>
<evidence type="ECO:0000313" key="3">
    <source>
        <dbReference type="Proteomes" id="UP000020077"/>
    </source>
</evidence>
<gene>
    <name evidence="2" type="ORF">AW09_002447</name>
</gene>
<feature type="region of interest" description="Disordered" evidence="1">
    <location>
        <begin position="134"/>
        <end position="156"/>
    </location>
</feature>
<organism evidence="2 3">
    <name type="scientific">Candidatus Accumulibacter phosphatis</name>
    <dbReference type="NCBI Taxonomy" id="327160"/>
    <lineage>
        <taxon>Bacteria</taxon>
        <taxon>Pseudomonadati</taxon>
        <taxon>Pseudomonadota</taxon>
        <taxon>Betaproteobacteria</taxon>
        <taxon>Candidatus Accumulibacter</taxon>
    </lineage>
</organism>
<reference evidence="2 3" key="1">
    <citation type="submission" date="2014-02" db="EMBL/GenBank/DDBJ databases">
        <title>Expanding our view of genomic diversity in Candidatus Accumulibacter clades.</title>
        <authorList>
            <person name="Skennerton C.T."/>
            <person name="Barr J.J."/>
            <person name="Slater F.R."/>
            <person name="Bond P.L."/>
            <person name="Tyson G.W."/>
        </authorList>
    </citation>
    <scope>NUCLEOTIDE SEQUENCE [LARGE SCALE GENOMIC DNA]</scope>
    <source>
        <strain evidence="3">BA-91</strain>
    </source>
</reference>
<evidence type="ECO:0000256" key="1">
    <source>
        <dbReference type="SAM" id="MobiDB-lite"/>
    </source>
</evidence>
<comment type="caution">
    <text evidence="2">The sequence shown here is derived from an EMBL/GenBank/DDBJ whole genome shotgun (WGS) entry which is preliminary data.</text>
</comment>
<proteinExistence type="predicted"/>
<dbReference type="Proteomes" id="UP000020077">
    <property type="component" value="Unassembled WGS sequence"/>
</dbReference>
<feature type="compositionally biased region" description="Polar residues" evidence="1">
    <location>
        <begin position="134"/>
        <end position="144"/>
    </location>
</feature>
<accession>A0A080LUY6</accession>
<name>A0A080LUY6_9PROT</name>
<dbReference type="EMBL" id="JDVG02000396">
    <property type="protein sequence ID" value="KFB72378.1"/>
    <property type="molecule type" value="Genomic_DNA"/>
</dbReference>
<evidence type="ECO:0000313" key="2">
    <source>
        <dbReference type="EMBL" id="KFB72378.1"/>
    </source>
</evidence>